<gene>
    <name evidence="1" type="ORF">HICCMSTLAB_LOCUS6571</name>
</gene>
<comment type="caution">
    <text evidence="1">The sequence shown here is derived from an EMBL/GenBank/DDBJ whole genome shotgun (WGS) entry which is preliminary data.</text>
</comment>
<name>A0A8J2HC62_COTCN</name>
<protein>
    <submittedName>
        <fullName evidence="1">Uncharacterized protein</fullName>
    </submittedName>
</protein>
<evidence type="ECO:0000313" key="1">
    <source>
        <dbReference type="EMBL" id="CAG5093076.1"/>
    </source>
</evidence>
<reference evidence="1" key="1">
    <citation type="submission" date="2021-04" db="EMBL/GenBank/DDBJ databases">
        <authorList>
            <person name="Chebbi M.A.C M."/>
        </authorList>
    </citation>
    <scope>NUCLEOTIDE SEQUENCE</scope>
</reference>
<keyword evidence="2" id="KW-1185">Reference proteome</keyword>
<evidence type="ECO:0000313" key="2">
    <source>
        <dbReference type="Proteomes" id="UP000786811"/>
    </source>
</evidence>
<dbReference type="AlphaFoldDB" id="A0A8J2HC62"/>
<accession>A0A8J2HC62</accession>
<dbReference type="OrthoDB" id="7697131at2759"/>
<dbReference type="Proteomes" id="UP000786811">
    <property type="component" value="Unassembled WGS sequence"/>
</dbReference>
<proteinExistence type="predicted"/>
<organism evidence="1 2">
    <name type="scientific">Cotesia congregata</name>
    <name type="common">Parasitoid wasp</name>
    <name type="synonym">Apanteles congregatus</name>
    <dbReference type="NCBI Taxonomy" id="51543"/>
    <lineage>
        <taxon>Eukaryota</taxon>
        <taxon>Metazoa</taxon>
        <taxon>Ecdysozoa</taxon>
        <taxon>Arthropoda</taxon>
        <taxon>Hexapoda</taxon>
        <taxon>Insecta</taxon>
        <taxon>Pterygota</taxon>
        <taxon>Neoptera</taxon>
        <taxon>Endopterygota</taxon>
        <taxon>Hymenoptera</taxon>
        <taxon>Apocrita</taxon>
        <taxon>Ichneumonoidea</taxon>
        <taxon>Braconidae</taxon>
        <taxon>Microgastrinae</taxon>
        <taxon>Cotesia</taxon>
    </lineage>
</organism>
<dbReference type="EMBL" id="CAJNRD030001120">
    <property type="protein sequence ID" value="CAG5093076.1"/>
    <property type="molecule type" value="Genomic_DNA"/>
</dbReference>
<sequence>MEDNNTPVLVKNGVEAFTDYDKANMLADQFEQVHNIDLVNNTCEQENIIKQVKKYLEETDNDNENWDKFITSPLITFAKKSNNKKIFQPIKVYNHSIEPANTVKYLGVHLDSRLTYHTHIKQAIRKAFIVQKKKCIP</sequence>